<reference evidence="6" key="1">
    <citation type="journal article" date="2017" name="bioRxiv">
        <title>Comparative analysis of the genomes of Stylophora pistillata and Acropora digitifera provides evidence for extensive differences between species of corals.</title>
        <authorList>
            <person name="Voolstra C.R."/>
            <person name="Li Y."/>
            <person name="Liew Y.J."/>
            <person name="Baumgarten S."/>
            <person name="Zoccola D."/>
            <person name="Flot J.-F."/>
            <person name="Tambutte S."/>
            <person name="Allemand D."/>
            <person name="Aranda M."/>
        </authorList>
    </citation>
    <scope>NUCLEOTIDE SEQUENCE [LARGE SCALE GENOMIC DNA]</scope>
</reference>
<comment type="caution">
    <text evidence="5">The sequence shown here is derived from an EMBL/GenBank/DDBJ whole genome shotgun (WGS) entry which is preliminary data.</text>
</comment>
<feature type="region of interest" description="Disordered" evidence="3">
    <location>
        <begin position="109"/>
        <end position="197"/>
    </location>
</feature>
<name>A0A2B4RBK8_STYPI</name>
<dbReference type="Proteomes" id="UP000225706">
    <property type="component" value="Unassembled WGS sequence"/>
</dbReference>
<feature type="domain" description="SH3" evidence="4">
    <location>
        <begin position="1"/>
        <end position="57"/>
    </location>
</feature>
<dbReference type="GO" id="GO:0006897">
    <property type="term" value="P:endocytosis"/>
    <property type="evidence" value="ECO:0007669"/>
    <property type="project" value="TreeGrafter"/>
</dbReference>
<protein>
    <submittedName>
        <fullName evidence="5">NCK-interacting protein with SH3 domain</fullName>
    </submittedName>
</protein>
<sequence length="367" mass="41471">MYRSIYHLVSREKGVLPIRAGDIFEFIEQHDANWWRMRAHDSSVGLVPACYLQPVETTDPGETQAVLESVDRAIEAIHLQAANFGGVYTHEQRANLRKLLEHRNRINLEVEANQPIQPRRPAPTRPPEKDKDEKKKDKDGKKKESTKRRPAPAVPTTSASTQDSAVPTTSASTHDSAVKYQVTTKSRESTPAPAVPQRTDLEPVKIRPGIAAELLELLRMKPSSVRAVKGFLESRSEDEEALLQSHEGQQLIAILNELTEHKEDSQQRSWAVHDDEGILSKLLKNLLSILLDADPAVCRTVLKLDDYDYVNMLVVYFQMEERQSLRQKLIEIFGCMCGLEKEILSQLLCSVLPTELAIEIMNRKEGK</sequence>
<evidence type="ECO:0000256" key="1">
    <source>
        <dbReference type="ARBA" id="ARBA00022443"/>
    </source>
</evidence>
<dbReference type="SMART" id="SM00326">
    <property type="entry name" value="SH3"/>
    <property type="match status" value="1"/>
</dbReference>
<dbReference type="AlphaFoldDB" id="A0A2B4RBK8"/>
<dbReference type="InterPro" id="IPR036028">
    <property type="entry name" value="SH3-like_dom_sf"/>
</dbReference>
<organism evidence="5 6">
    <name type="scientific">Stylophora pistillata</name>
    <name type="common">Smooth cauliflower coral</name>
    <dbReference type="NCBI Taxonomy" id="50429"/>
    <lineage>
        <taxon>Eukaryota</taxon>
        <taxon>Metazoa</taxon>
        <taxon>Cnidaria</taxon>
        <taxon>Anthozoa</taxon>
        <taxon>Hexacorallia</taxon>
        <taxon>Scleractinia</taxon>
        <taxon>Astrocoeniina</taxon>
        <taxon>Pocilloporidae</taxon>
        <taxon>Stylophora</taxon>
    </lineage>
</organism>
<dbReference type="PANTHER" id="PTHR13357">
    <property type="entry name" value="SH3 ADAPTER PROTEIN SPIN90 NCK INTERACTING PROTEIN WITH SH3 DOMAIN"/>
    <property type="match status" value="1"/>
</dbReference>
<feature type="compositionally biased region" description="Polar residues" evidence="3">
    <location>
        <begin position="155"/>
        <end position="175"/>
    </location>
</feature>
<gene>
    <name evidence="5" type="primary">NCKIPSD</name>
    <name evidence="5" type="ORF">AWC38_SpisGene22004</name>
</gene>
<feature type="compositionally biased region" description="Basic and acidic residues" evidence="3">
    <location>
        <begin position="126"/>
        <end position="143"/>
    </location>
</feature>
<dbReference type="EMBL" id="LSMT01000877">
    <property type="protein sequence ID" value="PFX13890.1"/>
    <property type="molecule type" value="Genomic_DNA"/>
</dbReference>
<dbReference type="InterPro" id="IPR001452">
    <property type="entry name" value="SH3_domain"/>
</dbReference>
<keyword evidence="6" id="KW-1185">Reference proteome</keyword>
<proteinExistence type="predicted"/>
<dbReference type="Gene3D" id="2.30.30.40">
    <property type="entry name" value="SH3 Domains"/>
    <property type="match status" value="1"/>
</dbReference>
<dbReference type="PANTHER" id="PTHR13357:SF1">
    <property type="entry name" value="NCK-INTERACTING PROTEIN WITH SH3 DOMAIN"/>
    <property type="match status" value="1"/>
</dbReference>
<accession>A0A2B4RBK8</accession>
<keyword evidence="1 2" id="KW-0728">SH3 domain</keyword>
<dbReference type="InterPro" id="IPR030125">
    <property type="entry name" value="SPIN90/Ldb17"/>
</dbReference>
<dbReference type="Pfam" id="PF00018">
    <property type="entry name" value="SH3_1"/>
    <property type="match status" value="1"/>
</dbReference>
<evidence type="ECO:0000313" key="5">
    <source>
        <dbReference type="EMBL" id="PFX13890.1"/>
    </source>
</evidence>
<evidence type="ECO:0000259" key="4">
    <source>
        <dbReference type="PROSITE" id="PS50002"/>
    </source>
</evidence>
<dbReference type="STRING" id="50429.A0A2B4RBK8"/>
<evidence type="ECO:0000256" key="3">
    <source>
        <dbReference type="SAM" id="MobiDB-lite"/>
    </source>
</evidence>
<dbReference type="SUPFAM" id="SSF50044">
    <property type="entry name" value="SH3-domain"/>
    <property type="match status" value="1"/>
</dbReference>
<dbReference type="OrthoDB" id="445362at2759"/>
<evidence type="ECO:0000256" key="2">
    <source>
        <dbReference type="PROSITE-ProRule" id="PRU00192"/>
    </source>
</evidence>
<dbReference type="PROSITE" id="PS50002">
    <property type="entry name" value="SH3"/>
    <property type="match status" value="1"/>
</dbReference>
<dbReference type="GO" id="GO:0071933">
    <property type="term" value="F:Arp2/3 complex binding"/>
    <property type="evidence" value="ECO:0007669"/>
    <property type="project" value="TreeGrafter"/>
</dbReference>
<evidence type="ECO:0000313" key="6">
    <source>
        <dbReference type="Proteomes" id="UP000225706"/>
    </source>
</evidence>